<dbReference type="EMBL" id="JAHQIW010004833">
    <property type="protein sequence ID" value="KAJ1363925.1"/>
    <property type="molecule type" value="Genomic_DNA"/>
</dbReference>
<name>A0AAD5QVL7_PARTN</name>
<dbReference type="AlphaFoldDB" id="A0AAD5QVL7"/>
<sequence length="69" mass="7943">MANNGDIIEFRWTSLEVSTTFDISKEWSDNVRQTLSSGGLLRWRRMWMGKVLSQLSRGCVIHGDRRLSG</sequence>
<gene>
    <name evidence="1" type="ORF">KIN20_023890</name>
</gene>
<protein>
    <submittedName>
        <fullName evidence="1">Uncharacterized protein</fullName>
    </submittedName>
</protein>
<evidence type="ECO:0000313" key="2">
    <source>
        <dbReference type="Proteomes" id="UP001196413"/>
    </source>
</evidence>
<accession>A0AAD5QVL7</accession>
<organism evidence="1 2">
    <name type="scientific">Parelaphostrongylus tenuis</name>
    <name type="common">Meningeal worm</name>
    <dbReference type="NCBI Taxonomy" id="148309"/>
    <lineage>
        <taxon>Eukaryota</taxon>
        <taxon>Metazoa</taxon>
        <taxon>Ecdysozoa</taxon>
        <taxon>Nematoda</taxon>
        <taxon>Chromadorea</taxon>
        <taxon>Rhabditida</taxon>
        <taxon>Rhabditina</taxon>
        <taxon>Rhabditomorpha</taxon>
        <taxon>Strongyloidea</taxon>
        <taxon>Metastrongylidae</taxon>
        <taxon>Parelaphostrongylus</taxon>
    </lineage>
</organism>
<keyword evidence="2" id="KW-1185">Reference proteome</keyword>
<comment type="caution">
    <text evidence="1">The sequence shown here is derived from an EMBL/GenBank/DDBJ whole genome shotgun (WGS) entry which is preliminary data.</text>
</comment>
<evidence type="ECO:0000313" key="1">
    <source>
        <dbReference type="EMBL" id="KAJ1363925.1"/>
    </source>
</evidence>
<dbReference type="Proteomes" id="UP001196413">
    <property type="component" value="Unassembled WGS sequence"/>
</dbReference>
<proteinExistence type="predicted"/>
<reference evidence="1" key="1">
    <citation type="submission" date="2021-06" db="EMBL/GenBank/DDBJ databases">
        <title>Parelaphostrongylus tenuis whole genome reference sequence.</title>
        <authorList>
            <person name="Garwood T.J."/>
            <person name="Larsen P.A."/>
            <person name="Fountain-Jones N.M."/>
            <person name="Garbe J.R."/>
            <person name="Macchietto M.G."/>
            <person name="Kania S.A."/>
            <person name="Gerhold R.W."/>
            <person name="Richards J.E."/>
            <person name="Wolf T.M."/>
        </authorList>
    </citation>
    <scope>NUCLEOTIDE SEQUENCE</scope>
    <source>
        <strain evidence="1">MNPRO001-30</strain>
        <tissue evidence="1">Meninges</tissue>
    </source>
</reference>